<dbReference type="GO" id="GO:0070483">
    <property type="term" value="P:detection of hypoxia"/>
    <property type="evidence" value="ECO:0007669"/>
    <property type="project" value="UniProtKB-ARBA"/>
</dbReference>
<evidence type="ECO:0000256" key="6">
    <source>
        <dbReference type="ARBA" id="ARBA00023004"/>
    </source>
</evidence>
<dbReference type="EC" id="1.13.11.20" evidence="3"/>
<comment type="catalytic activity">
    <reaction evidence="7">
        <text>L-cysteine + O2 = 3-sulfino-L-alanine + H(+)</text>
        <dbReference type="Rhea" id="RHEA:20441"/>
        <dbReference type="ChEBI" id="CHEBI:15378"/>
        <dbReference type="ChEBI" id="CHEBI:15379"/>
        <dbReference type="ChEBI" id="CHEBI:35235"/>
        <dbReference type="ChEBI" id="CHEBI:61085"/>
        <dbReference type="EC" id="1.13.11.20"/>
    </reaction>
    <physiologicalReaction direction="left-to-right" evidence="7">
        <dbReference type="Rhea" id="RHEA:20442"/>
    </physiologicalReaction>
</comment>
<name>A0A7N0VE31_KALFE</name>
<evidence type="ECO:0000256" key="1">
    <source>
        <dbReference type="ARBA" id="ARBA00001954"/>
    </source>
</evidence>
<keyword evidence="4" id="KW-0479">Metal-binding</keyword>
<protein>
    <recommendedName>
        <fullName evidence="3">cysteine dioxygenase</fullName>
        <ecNumber evidence="3">1.13.11.20</ecNumber>
    </recommendedName>
</protein>
<dbReference type="Gene3D" id="2.60.120.10">
    <property type="entry name" value="Jelly Rolls"/>
    <property type="match status" value="1"/>
</dbReference>
<keyword evidence="5" id="KW-0560">Oxidoreductase</keyword>
<dbReference type="Pfam" id="PF07847">
    <property type="entry name" value="PCO_ADO"/>
    <property type="match status" value="1"/>
</dbReference>
<dbReference type="PANTHER" id="PTHR22966">
    <property type="entry name" value="2-AMINOETHANETHIOL DIOXYGENASE"/>
    <property type="match status" value="1"/>
</dbReference>
<accession>A0A7N0VE31</accession>
<dbReference type="AlphaFoldDB" id="A0A7N0VE31"/>
<dbReference type="EnsemblPlants" id="Kaladp0674s0140.1.v1.1">
    <property type="protein sequence ID" value="Kaladp0674s0140.1.v1.1"/>
    <property type="gene ID" value="Kaladp0674s0140.v1.1"/>
</dbReference>
<dbReference type="PANTHER" id="PTHR22966:SF50">
    <property type="entry name" value="CYSTEINE DIOXYGENASE"/>
    <property type="match status" value="1"/>
</dbReference>
<dbReference type="InterPro" id="IPR011051">
    <property type="entry name" value="RmlC_Cupin_sf"/>
</dbReference>
<comment type="cofactor">
    <cofactor evidence="1">
        <name>Fe(2+)</name>
        <dbReference type="ChEBI" id="CHEBI:29033"/>
    </cofactor>
</comment>
<sequence length="239" mass="26848">MPKVVQKLYNTCREVFVNNSPGFVPPPEDIERLRLVIDNVKPTNVGLTPDMPYFKLFETEEVPAVTYLHIYECDKFSIGIFCLPPSAVIPLHNHPNMTVFSKLLFGSMHIKSYDWVSDTPITQPLHPERRLAKVHIDSDFTAPCEPSILFPAAGGNMHCFTAITPCAVLDVLGPPYSDSEGRHCTYYNTLPFTSYPGAGDLGIFPEEELEKYAWLEEREKPDEFVVVGAVYRGPRVTGP</sequence>
<evidence type="ECO:0000313" key="8">
    <source>
        <dbReference type="EnsemblPlants" id="Kaladp0674s0140.1.v1.1"/>
    </source>
</evidence>
<dbReference type="GO" id="GO:0046872">
    <property type="term" value="F:metal ion binding"/>
    <property type="evidence" value="ECO:0007669"/>
    <property type="project" value="UniProtKB-KW"/>
</dbReference>
<dbReference type="SUPFAM" id="SSF51182">
    <property type="entry name" value="RmlC-like cupins"/>
    <property type="match status" value="1"/>
</dbReference>
<dbReference type="Proteomes" id="UP000594263">
    <property type="component" value="Unplaced"/>
</dbReference>
<dbReference type="Gramene" id="Kaladp0674s0140.1.v1.1">
    <property type="protein sequence ID" value="Kaladp0674s0140.1.v1.1"/>
    <property type="gene ID" value="Kaladp0674s0140.v1.1"/>
</dbReference>
<evidence type="ECO:0000256" key="4">
    <source>
        <dbReference type="ARBA" id="ARBA00022723"/>
    </source>
</evidence>
<reference evidence="8" key="1">
    <citation type="submission" date="2021-01" db="UniProtKB">
        <authorList>
            <consortium name="EnsemblPlants"/>
        </authorList>
    </citation>
    <scope>IDENTIFICATION</scope>
</reference>
<evidence type="ECO:0000313" key="9">
    <source>
        <dbReference type="Proteomes" id="UP000594263"/>
    </source>
</evidence>
<evidence type="ECO:0000256" key="7">
    <source>
        <dbReference type="ARBA" id="ARBA00024284"/>
    </source>
</evidence>
<evidence type="ECO:0000256" key="3">
    <source>
        <dbReference type="ARBA" id="ARBA00013133"/>
    </source>
</evidence>
<keyword evidence="6" id="KW-0408">Iron</keyword>
<organism evidence="8 9">
    <name type="scientific">Kalanchoe fedtschenkoi</name>
    <name type="common">Lavender scallops</name>
    <name type="synonym">South American air plant</name>
    <dbReference type="NCBI Taxonomy" id="63787"/>
    <lineage>
        <taxon>Eukaryota</taxon>
        <taxon>Viridiplantae</taxon>
        <taxon>Streptophyta</taxon>
        <taxon>Embryophyta</taxon>
        <taxon>Tracheophyta</taxon>
        <taxon>Spermatophyta</taxon>
        <taxon>Magnoliopsida</taxon>
        <taxon>eudicotyledons</taxon>
        <taxon>Gunneridae</taxon>
        <taxon>Pentapetalae</taxon>
        <taxon>Saxifragales</taxon>
        <taxon>Crassulaceae</taxon>
        <taxon>Kalanchoe</taxon>
    </lineage>
</organism>
<dbReference type="OMA" id="HFWCGGE"/>
<keyword evidence="9" id="KW-1185">Reference proteome</keyword>
<dbReference type="GO" id="GO:0017172">
    <property type="term" value="F:cysteine dioxygenase activity"/>
    <property type="evidence" value="ECO:0007669"/>
    <property type="project" value="UniProtKB-EC"/>
</dbReference>
<evidence type="ECO:0000256" key="2">
    <source>
        <dbReference type="ARBA" id="ARBA00006622"/>
    </source>
</evidence>
<comment type="similarity">
    <text evidence="2">Belongs to the cysteine dioxygenase family.</text>
</comment>
<dbReference type="CDD" id="cd20289">
    <property type="entry name" value="cupin_ADO"/>
    <property type="match status" value="1"/>
</dbReference>
<dbReference type="InterPro" id="IPR014710">
    <property type="entry name" value="RmlC-like_jellyroll"/>
</dbReference>
<evidence type="ECO:0000256" key="5">
    <source>
        <dbReference type="ARBA" id="ARBA00023002"/>
    </source>
</evidence>
<dbReference type="InterPro" id="IPR012864">
    <property type="entry name" value="PCO/ADO"/>
</dbReference>
<proteinExistence type="inferred from homology"/>